<keyword evidence="2" id="KW-1133">Transmembrane helix</keyword>
<protein>
    <recommendedName>
        <fullName evidence="3">DUF6533 domain-containing protein</fullName>
    </recommendedName>
</protein>
<proteinExistence type="predicted"/>
<feature type="domain" description="DUF6533" evidence="3">
    <location>
        <begin position="26"/>
        <end position="71"/>
    </location>
</feature>
<dbReference type="Pfam" id="PF20151">
    <property type="entry name" value="DUF6533"/>
    <property type="match status" value="1"/>
</dbReference>
<feature type="transmembrane region" description="Helical" evidence="2">
    <location>
        <begin position="61"/>
        <end position="81"/>
    </location>
</feature>
<evidence type="ECO:0000256" key="2">
    <source>
        <dbReference type="SAM" id="Phobius"/>
    </source>
</evidence>
<feature type="transmembrane region" description="Helical" evidence="2">
    <location>
        <begin position="23"/>
        <end position="41"/>
    </location>
</feature>
<comment type="caution">
    <text evidence="4">The sequence shown here is derived from an EMBL/GenBank/DDBJ whole genome shotgun (WGS) entry which is preliminary data.</text>
</comment>
<evidence type="ECO:0000313" key="4">
    <source>
        <dbReference type="EMBL" id="KAJ7626088.1"/>
    </source>
</evidence>
<reference evidence="4" key="1">
    <citation type="submission" date="2023-03" db="EMBL/GenBank/DDBJ databases">
        <title>Massive genome expansion in bonnet fungi (Mycena s.s.) driven by repeated elements and novel gene families across ecological guilds.</title>
        <authorList>
            <consortium name="Lawrence Berkeley National Laboratory"/>
            <person name="Harder C.B."/>
            <person name="Miyauchi S."/>
            <person name="Viragh M."/>
            <person name="Kuo A."/>
            <person name="Thoen E."/>
            <person name="Andreopoulos B."/>
            <person name="Lu D."/>
            <person name="Skrede I."/>
            <person name="Drula E."/>
            <person name="Henrissat B."/>
            <person name="Morin E."/>
            <person name="Kohler A."/>
            <person name="Barry K."/>
            <person name="LaButti K."/>
            <person name="Morin E."/>
            <person name="Salamov A."/>
            <person name="Lipzen A."/>
            <person name="Mereny Z."/>
            <person name="Hegedus B."/>
            <person name="Baldrian P."/>
            <person name="Stursova M."/>
            <person name="Weitz H."/>
            <person name="Taylor A."/>
            <person name="Grigoriev I.V."/>
            <person name="Nagy L.G."/>
            <person name="Martin F."/>
            <person name="Kauserud H."/>
        </authorList>
    </citation>
    <scope>NUCLEOTIDE SEQUENCE</scope>
    <source>
        <strain evidence="4">9284</strain>
    </source>
</reference>
<name>A0AAD7BNG4_9AGAR</name>
<feature type="region of interest" description="Disordered" evidence="1">
    <location>
        <begin position="191"/>
        <end position="247"/>
    </location>
</feature>
<keyword evidence="2" id="KW-0472">Membrane</keyword>
<dbReference type="Proteomes" id="UP001221142">
    <property type="component" value="Unassembled WGS sequence"/>
</dbReference>
<dbReference type="InterPro" id="IPR045340">
    <property type="entry name" value="DUF6533"/>
</dbReference>
<gene>
    <name evidence="4" type="ORF">FB45DRAFT_1084947</name>
</gene>
<evidence type="ECO:0000313" key="5">
    <source>
        <dbReference type="Proteomes" id="UP001221142"/>
    </source>
</evidence>
<evidence type="ECO:0000256" key="1">
    <source>
        <dbReference type="SAM" id="MobiDB-lite"/>
    </source>
</evidence>
<accession>A0AAD7BNG4</accession>
<organism evidence="4 5">
    <name type="scientific">Roridomyces roridus</name>
    <dbReference type="NCBI Taxonomy" id="1738132"/>
    <lineage>
        <taxon>Eukaryota</taxon>
        <taxon>Fungi</taxon>
        <taxon>Dikarya</taxon>
        <taxon>Basidiomycota</taxon>
        <taxon>Agaricomycotina</taxon>
        <taxon>Agaricomycetes</taxon>
        <taxon>Agaricomycetidae</taxon>
        <taxon>Agaricales</taxon>
        <taxon>Marasmiineae</taxon>
        <taxon>Mycenaceae</taxon>
        <taxon>Roridomyces</taxon>
    </lineage>
</organism>
<keyword evidence="5" id="KW-1185">Reference proteome</keyword>
<dbReference type="AlphaFoldDB" id="A0AAD7BNG4"/>
<sequence>MDLSVAGDSGDLSYATFTSDHRILRYFFLAGLTILVYDHILTLGMEVKYIWASKLRPGTCWFLAVRYLGLVASLLQLPYFFSRLDHAIEMIGFRKTDSGATATVRSPHSIADNLSILVPSFVIRQKEGAGVLAPMQPRSREGERENEGRRLCRCVPEACRQRTGHTEHTGVLIPIPPLLVQDERNMIQEASQCDGVPEHEQPNRYNSAPNRRRCSSSSSEGPRRARPAKLENCSSRDRTRKQQAGHEGRERESRVWVVLSAFYLYPYLLRLVVEPGGANSVELQSAAGPEDSSQRSQRGGLRMRWAYRAGWGWSMQDTGLGMEEIRELGSCLKLQWLWDFPLIVHEILIEASMALRVIAMYGFDKWVFFHQWW</sequence>
<evidence type="ECO:0000259" key="3">
    <source>
        <dbReference type="Pfam" id="PF20151"/>
    </source>
</evidence>
<dbReference type="EMBL" id="JARKIF010000012">
    <property type="protein sequence ID" value="KAJ7626088.1"/>
    <property type="molecule type" value="Genomic_DNA"/>
</dbReference>
<feature type="compositionally biased region" description="Polar residues" evidence="1">
    <location>
        <begin position="203"/>
        <end position="220"/>
    </location>
</feature>
<keyword evidence="2" id="KW-0812">Transmembrane</keyword>